<gene>
    <name evidence="8" type="ORF">GCM10023200_60220</name>
</gene>
<keyword evidence="2 6" id="KW-0812">Transmembrane</keyword>
<evidence type="ECO:0000256" key="5">
    <source>
        <dbReference type="SAM" id="MobiDB-lite"/>
    </source>
</evidence>
<feature type="transmembrane region" description="Helical" evidence="6">
    <location>
        <begin position="263"/>
        <end position="280"/>
    </location>
</feature>
<feature type="transmembrane region" description="Helical" evidence="6">
    <location>
        <begin position="286"/>
        <end position="301"/>
    </location>
</feature>
<dbReference type="RefSeq" id="WP_345425374.1">
    <property type="nucleotide sequence ID" value="NZ_BAABHO010000102.1"/>
</dbReference>
<feature type="transmembrane region" description="Helical" evidence="6">
    <location>
        <begin position="239"/>
        <end position="256"/>
    </location>
</feature>
<evidence type="ECO:0000313" key="9">
    <source>
        <dbReference type="Proteomes" id="UP001500928"/>
    </source>
</evidence>
<feature type="transmembrane region" description="Helical" evidence="6">
    <location>
        <begin position="113"/>
        <end position="133"/>
    </location>
</feature>
<feature type="transmembrane region" description="Helical" evidence="6">
    <location>
        <begin position="12"/>
        <end position="31"/>
    </location>
</feature>
<keyword evidence="3 6" id="KW-1133">Transmembrane helix</keyword>
<proteinExistence type="predicted"/>
<dbReference type="PANTHER" id="PTHR37422">
    <property type="entry name" value="TEICHURONIC ACID BIOSYNTHESIS PROTEIN TUAE"/>
    <property type="match status" value="1"/>
</dbReference>
<feature type="transmembrane region" description="Helical" evidence="6">
    <location>
        <begin position="428"/>
        <end position="446"/>
    </location>
</feature>
<evidence type="ECO:0000256" key="4">
    <source>
        <dbReference type="ARBA" id="ARBA00023136"/>
    </source>
</evidence>
<feature type="transmembrane region" description="Helical" evidence="6">
    <location>
        <begin position="196"/>
        <end position="219"/>
    </location>
</feature>
<dbReference type="EMBL" id="BAABHO010000102">
    <property type="protein sequence ID" value="GAA4814674.1"/>
    <property type="molecule type" value="Genomic_DNA"/>
</dbReference>
<dbReference type="PANTHER" id="PTHR37422:SF23">
    <property type="entry name" value="TEICHURONIC ACID BIOSYNTHESIS PROTEIN TUAE"/>
    <property type="match status" value="1"/>
</dbReference>
<reference evidence="9" key="1">
    <citation type="journal article" date="2019" name="Int. J. Syst. Evol. Microbiol.">
        <title>The Global Catalogue of Microorganisms (GCM) 10K type strain sequencing project: providing services to taxonomists for standard genome sequencing and annotation.</title>
        <authorList>
            <consortium name="The Broad Institute Genomics Platform"/>
            <consortium name="The Broad Institute Genome Sequencing Center for Infectious Disease"/>
            <person name="Wu L."/>
            <person name="Ma J."/>
        </authorList>
    </citation>
    <scope>NUCLEOTIDE SEQUENCE [LARGE SCALE GENOMIC DNA]</scope>
    <source>
        <strain evidence="9">JCM 17979</strain>
    </source>
</reference>
<dbReference type="Pfam" id="PF04932">
    <property type="entry name" value="Wzy_C"/>
    <property type="match status" value="1"/>
</dbReference>
<keyword evidence="9" id="KW-1185">Reference proteome</keyword>
<dbReference type="Proteomes" id="UP001500928">
    <property type="component" value="Unassembled WGS sequence"/>
</dbReference>
<evidence type="ECO:0000313" key="8">
    <source>
        <dbReference type="EMBL" id="GAA4814674.1"/>
    </source>
</evidence>
<evidence type="ECO:0000256" key="2">
    <source>
        <dbReference type="ARBA" id="ARBA00022692"/>
    </source>
</evidence>
<evidence type="ECO:0000256" key="6">
    <source>
        <dbReference type="SAM" id="Phobius"/>
    </source>
</evidence>
<feature type="transmembrane region" description="Helical" evidence="6">
    <location>
        <begin position="308"/>
        <end position="327"/>
    </location>
</feature>
<protein>
    <recommendedName>
        <fullName evidence="7">O-antigen ligase-related domain-containing protein</fullName>
    </recommendedName>
</protein>
<feature type="transmembrane region" description="Helical" evidence="6">
    <location>
        <begin position="164"/>
        <end position="184"/>
    </location>
</feature>
<evidence type="ECO:0000256" key="1">
    <source>
        <dbReference type="ARBA" id="ARBA00004141"/>
    </source>
</evidence>
<evidence type="ECO:0000259" key="7">
    <source>
        <dbReference type="Pfam" id="PF04932"/>
    </source>
</evidence>
<organism evidence="8 9">
    <name type="scientific">Actinomycetospora chlora</name>
    <dbReference type="NCBI Taxonomy" id="663608"/>
    <lineage>
        <taxon>Bacteria</taxon>
        <taxon>Bacillati</taxon>
        <taxon>Actinomycetota</taxon>
        <taxon>Actinomycetes</taxon>
        <taxon>Pseudonocardiales</taxon>
        <taxon>Pseudonocardiaceae</taxon>
        <taxon>Actinomycetospora</taxon>
    </lineage>
</organism>
<feature type="transmembrane region" description="Helical" evidence="6">
    <location>
        <begin position="63"/>
        <end position="83"/>
    </location>
</feature>
<feature type="domain" description="O-antigen ligase-related" evidence="7">
    <location>
        <begin position="271"/>
        <end position="400"/>
    </location>
</feature>
<dbReference type="InterPro" id="IPR051533">
    <property type="entry name" value="WaaL-like"/>
</dbReference>
<feature type="transmembrane region" description="Helical" evidence="6">
    <location>
        <begin position="383"/>
        <end position="416"/>
    </location>
</feature>
<feature type="region of interest" description="Disordered" evidence="5">
    <location>
        <begin position="475"/>
        <end position="495"/>
    </location>
</feature>
<accession>A0ABP9CRY6</accession>
<feature type="transmembrane region" description="Helical" evidence="6">
    <location>
        <begin position="89"/>
        <end position="106"/>
    </location>
</feature>
<name>A0ABP9CRY6_9PSEU</name>
<sequence length="495" mass="49761">MTARTRSAVDLRAAVPALLGIGVLAAGLVALGDLTGLPPAVPLTALVLVAVAALVVATRGVDALGVGLLVGAVATVPWNAVVFAGLKPGPVMLALALLLLGTRALVLRRRVVVPAWVWVLGGTITVVALATLVHPPSPGYLAARFVPAELVAHTEAGWPGLVTAIGWLVAAVALPLTVCLAAPLRPGLPGRLASAWALGAAVSAAVALTDDAGLTHVSLRLRGLVDVGGREAGLTVQPTHLAVATALALPVVVWRLTRVRTAWPAAGWAAAGLVMVGGLVVSESRGGLVAAVAAVLVTLALRRRSRPWLAPLAVLAAAVAVVVVVSAPDLVGGAAERLRLAGADSAAMSNQVREQLGAQAWADFAHAPVQGIGLEVAVQGHNIWLQLLAAGGALLLLGFLATAALVAADVAVLGGAAKRSPTVELRRAGSGLPLVMAISAATWLLVGTVENHLTDLYLYVPFAVIAGMRALSPTRSTDTEAIPTGLAASSGGVRP</sequence>
<keyword evidence="4 6" id="KW-0472">Membrane</keyword>
<feature type="transmembrane region" description="Helical" evidence="6">
    <location>
        <begin position="37"/>
        <end position="56"/>
    </location>
</feature>
<comment type="subcellular location">
    <subcellularLocation>
        <location evidence="1">Membrane</location>
        <topology evidence="1">Multi-pass membrane protein</topology>
    </subcellularLocation>
</comment>
<comment type="caution">
    <text evidence="8">The sequence shown here is derived from an EMBL/GenBank/DDBJ whole genome shotgun (WGS) entry which is preliminary data.</text>
</comment>
<dbReference type="InterPro" id="IPR007016">
    <property type="entry name" value="O-antigen_ligase-rel_domated"/>
</dbReference>
<evidence type="ECO:0000256" key="3">
    <source>
        <dbReference type="ARBA" id="ARBA00022989"/>
    </source>
</evidence>